<evidence type="ECO:0000313" key="1">
    <source>
        <dbReference type="EMBL" id="TVT98387.1"/>
    </source>
</evidence>
<dbReference type="AlphaFoldDB" id="A0A5J9SGL9"/>
<evidence type="ECO:0008006" key="3">
    <source>
        <dbReference type="Google" id="ProtNLM"/>
    </source>
</evidence>
<dbReference type="Proteomes" id="UP000324897">
    <property type="component" value="Unassembled WGS sequence"/>
</dbReference>
<proteinExistence type="predicted"/>
<protein>
    <recommendedName>
        <fullName evidence="3">FBD domain-containing protein</fullName>
    </recommendedName>
</protein>
<keyword evidence="2" id="KW-1185">Reference proteome</keyword>
<dbReference type="EMBL" id="RWGY01000864">
    <property type="protein sequence ID" value="TVT98387.1"/>
    <property type="molecule type" value="Genomic_DNA"/>
</dbReference>
<comment type="caution">
    <text evidence="1">The sequence shown here is derived from an EMBL/GenBank/DDBJ whole genome shotgun (WGS) entry which is preliminary data.</text>
</comment>
<dbReference type="PANTHER" id="PTHR34223">
    <property type="entry name" value="OS11G0201299 PROTEIN"/>
    <property type="match status" value="1"/>
</dbReference>
<organism evidence="1 2">
    <name type="scientific">Eragrostis curvula</name>
    <name type="common">weeping love grass</name>
    <dbReference type="NCBI Taxonomy" id="38414"/>
    <lineage>
        <taxon>Eukaryota</taxon>
        <taxon>Viridiplantae</taxon>
        <taxon>Streptophyta</taxon>
        <taxon>Embryophyta</taxon>
        <taxon>Tracheophyta</taxon>
        <taxon>Spermatophyta</taxon>
        <taxon>Magnoliopsida</taxon>
        <taxon>Liliopsida</taxon>
        <taxon>Poales</taxon>
        <taxon>Poaceae</taxon>
        <taxon>PACMAD clade</taxon>
        <taxon>Chloridoideae</taxon>
        <taxon>Eragrostideae</taxon>
        <taxon>Eragrostidinae</taxon>
        <taxon>Eragrostis</taxon>
    </lineage>
</organism>
<sequence length="142" mass="16074">MLDDRRLRNEQKKPYKYLNNGNNRCADGHIDDCSESSIEFGGSGILSSFSNVKTMDLLAHPREVVLTRELKSCPDFKNLKTLFLGEWCLTPQLDALATILDRSPNLEKLSLHLDMAFNTQSGHQSNGKFMLMNQSKDGDHML</sequence>
<dbReference type="Gramene" id="TVT98387">
    <property type="protein sequence ID" value="TVT98387"/>
    <property type="gene ID" value="EJB05_56307"/>
</dbReference>
<reference evidence="1 2" key="1">
    <citation type="journal article" date="2019" name="Sci. Rep.">
        <title>A high-quality genome of Eragrostis curvula grass provides insights into Poaceae evolution and supports new strategies to enhance forage quality.</title>
        <authorList>
            <person name="Carballo J."/>
            <person name="Santos B.A.C.M."/>
            <person name="Zappacosta D."/>
            <person name="Garbus I."/>
            <person name="Selva J.P."/>
            <person name="Gallo C.A."/>
            <person name="Diaz A."/>
            <person name="Albertini E."/>
            <person name="Caccamo M."/>
            <person name="Echenique V."/>
        </authorList>
    </citation>
    <scope>NUCLEOTIDE SEQUENCE [LARGE SCALE GENOMIC DNA]</scope>
    <source>
        <strain evidence="2">cv. Victoria</strain>
        <tissue evidence="1">Leaf</tissue>
    </source>
</reference>
<feature type="non-terminal residue" evidence="1">
    <location>
        <position position="1"/>
    </location>
</feature>
<dbReference type="PANTHER" id="PTHR34223:SF34">
    <property type="entry name" value="F-BOX DOMAIN-CONTAINING PROTEIN"/>
    <property type="match status" value="1"/>
</dbReference>
<evidence type="ECO:0000313" key="2">
    <source>
        <dbReference type="Proteomes" id="UP000324897"/>
    </source>
</evidence>
<accession>A0A5J9SGL9</accession>
<dbReference type="OrthoDB" id="613373at2759"/>
<name>A0A5J9SGL9_9POAL</name>
<gene>
    <name evidence="1" type="ORF">EJB05_56307</name>
</gene>
<dbReference type="InterPro" id="IPR053197">
    <property type="entry name" value="F-box_SCFL_complex_component"/>
</dbReference>